<dbReference type="PATRIC" id="fig|1622118.3.peg.8"/>
<feature type="binding site" evidence="8">
    <location>
        <begin position="225"/>
        <end position="227"/>
    </location>
    <ligand>
        <name>substrate</name>
    </ligand>
</feature>
<evidence type="ECO:0000313" key="11">
    <source>
        <dbReference type="Proteomes" id="UP000059672"/>
    </source>
</evidence>
<dbReference type="Gene3D" id="2.30.42.10">
    <property type="match status" value="2"/>
</dbReference>
<evidence type="ECO:0000256" key="3">
    <source>
        <dbReference type="ARBA" id="ARBA00022729"/>
    </source>
</evidence>
<keyword evidence="6" id="KW-0720">Serine protease</keyword>
<accession>A0A0X8G4A5</accession>
<dbReference type="GO" id="GO:0004252">
    <property type="term" value="F:serine-type endopeptidase activity"/>
    <property type="evidence" value="ECO:0007669"/>
    <property type="project" value="InterPro"/>
</dbReference>
<dbReference type="SUPFAM" id="SSF50156">
    <property type="entry name" value="PDZ domain-like"/>
    <property type="match status" value="2"/>
</dbReference>
<dbReference type="GO" id="GO:0006508">
    <property type="term" value="P:proteolysis"/>
    <property type="evidence" value="ECO:0007669"/>
    <property type="project" value="UniProtKB-KW"/>
</dbReference>
<dbReference type="InterPro" id="IPR036034">
    <property type="entry name" value="PDZ_sf"/>
</dbReference>
<feature type="binding site" evidence="8">
    <location>
        <position position="153"/>
    </location>
    <ligand>
        <name>substrate</name>
    </ligand>
</feature>
<keyword evidence="3" id="KW-0732">Signal</keyword>
<proteinExistence type="inferred from homology"/>
<dbReference type="InterPro" id="IPR001940">
    <property type="entry name" value="Peptidase_S1C"/>
</dbReference>
<dbReference type="InterPro" id="IPR001478">
    <property type="entry name" value="PDZ"/>
</dbReference>
<dbReference type="Pfam" id="PF13365">
    <property type="entry name" value="Trypsin_2"/>
    <property type="match status" value="1"/>
</dbReference>
<dbReference type="NCBIfam" id="TIGR02037">
    <property type="entry name" value="degP_htrA_DO"/>
    <property type="match status" value="1"/>
</dbReference>
<evidence type="ECO:0000256" key="4">
    <source>
        <dbReference type="ARBA" id="ARBA00022737"/>
    </source>
</evidence>
<keyword evidence="4" id="KW-0677">Repeat</keyword>
<evidence type="ECO:0000256" key="2">
    <source>
        <dbReference type="ARBA" id="ARBA00022670"/>
    </source>
</evidence>
<dbReference type="PANTHER" id="PTHR22939">
    <property type="entry name" value="SERINE PROTEASE FAMILY S1C HTRA-RELATED"/>
    <property type="match status" value="1"/>
</dbReference>
<dbReference type="RefSeq" id="WP_068205465.1">
    <property type="nucleotide sequence ID" value="NZ_CP013355.1"/>
</dbReference>
<protein>
    <submittedName>
        <fullName evidence="10">Serine protease</fullName>
    </submittedName>
</protein>
<dbReference type="EMBL" id="CP013355">
    <property type="protein sequence ID" value="AMC09750.1"/>
    <property type="molecule type" value="Genomic_DNA"/>
</dbReference>
<gene>
    <name evidence="10" type="ORF">Lupro_00040</name>
</gene>
<dbReference type="Pfam" id="PF13180">
    <property type="entry name" value="PDZ_2"/>
    <property type="match status" value="1"/>
</dbReference>
<evidence type="ECO:0000256" key="8">
    <source>
        <dbReference type="PIRSR" id="PIRSR611782-2"/>
    </source>
</evidence>
<dbReference type="PANTHER" id="PTHR22939:SF129">
    <property type="entry name" value="SERINE PROTEASE HTRA2, MITOCHONDRIAL"/>
    <property type="match status" value="1"/>
</dbReference>
<keyword evidence="2 10" id="KW-0645">Protease</keyword>
<evidence type="ECO:0000313" key="10">
    <source>
        <dbReference type="EMBL" id="AMC09750.1"/>
    </source>
</evidence>
<dbReference type="OrthoDB" id="9758917at2"/>
<dbReference type="AlphaFoldDB" id="A0A0X8G4A5"/>
<dbReference type="Proteomes" id="UP000059672">
    <property type="component" value="Chromosome"/>
</dbReference>
<reference evidence="10 11" key="2">
    <citation type="journal article" date="2016" name="Int. J. Syst. Evol. Microbiol.">
        <title>Lutibacter profundi sp. nov., isolated from a deep-sea hydrothermal system on the Arctic Mid-Ocean Ridge and emended description of the genus Lutibacter.</title>
        <authorList>
            <person name="Le Moine Bauer S."/>
            <person name="Roalkvam I."/>
            <person name="Steen I.H."/>
            <person name="Dahle H."/>
        </authorList>
    </citation>
    <scope>NUCLEOTIDE SEQUENCE [LARGE SCALE GENOMIC DNA]</scope>
    <source>
        <strain evidence="10 11">LP1</strain>
    </source>
</reference>
<sequence length="468" mass="50861">MKRILTIILFSAIGGVFTLGTYKLFVEKPQIVIEKPEKPLLTTVPTNFTSAISASIENTDFTIAAEKSLNSVVHVKNTSFKTILDPYAEFFYGQGNGIKKYSQIGMGSGVIISSDGYIVTNNHVIKNATDIEVTLNNKKVYKAKLIGTDPMNDIALLKVEAKNLPYITFGDSNNLKVGEWVLAVGNPYNLTSTVTAGIVSAKGRDLDGNKNIDSFIQTDAAVNPGNSGGALVNIRGELIGINTAISSRTGSFIGYSFAVPSNIAKKVVEDIMEYGNVQKAMLGVFGGELNNEAAKDLDINYTEGYYISGVADNSGAKKAGLKARDIIIRLDNVKISTFADLKGFLRAKRPNDVVAVTFLRDGVEKTVNVSLTKNVKAAISTLGLTLKNLDKSELKKLNILNGVKIEAISNRELAHYGVKKGYIIISINDENVTSVDEVSDLIENRQNGEVLRIEMLNLNGELERYIFR</sequence>
<evidence type="ECO:0000256" key="6">
    <source>
        <dbReference type="ARBA" id="ARBA00022825"/>
    </source>
</evidence>
<evidence type="ECO:0000256" key="1">
    <source>
        <dbReference type="ARBA" id="ARBA00010541"/>
    </source>
</evidence>
<feature type="active site" description="Charge relay system" evidence="7">
    <location>
        <position position="227"/>
    </location>
</feature>
<dbReference type="PROSITE" id="PS50106">
    <property type="entry name" value="PDZ"/>
    <property type="match status" value="1"/>
</dbReference>
<evidence type="ECO:0000256" key="5">
    <source>
        <dbReference type="ARBA" id="ARBA00022801"/>
    </source>
</evidence>
<dbReference type="KEGG" id="lut:Lupro_00040"/>
<feature type="active site" description="Charge relay system" evidence="7">
    <location>
        <position position="153"/>
    </location>
</feature>
<dbReference type="SUPFAM" id="SSF50494">
    <property type="entry name" value="Trypsin-like serine proteases"/>
    <property type="match status" value="1"/>
</dbReference>
<dbReference type="PRINTS" id="PR00834">
    <property type="entry name" value="PROTEASES2C"/>
</dbReference>
<dbReference type="Gene3D" id="2.40.10.120">
    <property type="match status" value="1"/>
</dbReference>
<dbReference type="STRING" id="1622118.Lupro_00040"/>
<keyword evidence="5" id="KW-0378">Hydrolase</keyword>
<feature type="active site" description="Charge relay system" evidence="7">
    <location>
        <position position="123"/>
    </location>
</feature>
<name>A0A0X8G4A5_9FLAO</name>
<evidence type="ECO:0000256" key="7">
    <source>
        <dbReference type="PIRSR" id="PIRSR611782-1"/>
    </source>
</evidence>
<feature type="domain" description="PDZ" evidence="9">
    <location>
        <begin position="368"/>
        <end position="457"/>
    </location>
</feature>
<organism evidence="10 11">
    <name type="scientific">Lutibacter profundi</name>
    <dbReference type="NCBI Taxonomy" id="1622118"/>
    <lineage>
        <taxon>Bacteria</taxon>
        <taxon>Pseudomonadati</taxon>
        <taxon>Bacteroidota</taxon>
        <taxon>Flavobacteriia</taxon>
        <taxon>Flavobacteriales</taxon>
        <taxon>Flavobacteriaceae</taxon>
        <taxon>Lutibacter</taxon>
    </lineage>
</organism>
<evidence type="ECO:0000259" key="9">
    <source>
        <dbReference type="PROSITE" id="PS50106"/>
    </source>
</evidence>
<dbReference type="SMART" id="SM00228">
    <property type="entry name" value="PDZ"/>
    <property type="match status" value="2"/>
</dbReference>
<dbReference type="InterPro" id="IPR009003">
    <property type="entry name" value="Peptidase_S1_PA"/>
</dbReference>
<keyword evidence="11" id="KW-1185">Reference proteome</keyword>
<dbReference type="InterPro" id="IPR011782">
    <property type="entry name" value="Pept_S1C_Do"/>
</dbReference>
<feature type="binding site" evidence="8">
    <location>
        <begin position="282"/>
        <end position="286"/>
    </location>
    <ligand>
        <name>substrate</name>
    </ligand>
</feature>
<feature type="binding site" evidence="8">
    <location>
        <position position="123"/>
    </location>
    <ligand>
        <name>substrate</name>
    </ligand>
</feature>
<reference evidence="11" key="1">
    <citation type="submission" date="2015-12" db="EMBL/GenBank/DDBJ databases">
        <title>Complete genome sequence of Lutibacter profundus strain LP1.</title>
        <authorList>
            <person name="Wissuwa J."/>
            <person name="Le Moine Bauer S."/>
            <person name="Stokke R."/>
            <person name="Dahle H."/>
            <person name="Steen I.H."/>
        </authorList>
    </citation>
    <scope>NUCLEOTIDE SEQUENCE [LARGE SCALE GENOMIC DNA]</scope>
    <source>
        <strain evidence="11">LP1</strain>
    </source>
</reference>
<comment type="similarity">
    <text evidence="1">Belongs to the peptidase S1C family.</text>
</comment>